<proteinExistence type="inferred from homology"/>
<dbReference type="EMBL" id="NRSD01000013">
    <property type="protein sequence ID" value="MBK1645576.1"/>
    <property type="molecule type" value="Genomic_DNA"/>
</dbReference>
<gene>
    <name evidence="2" type="primary">lptD</name>
    <name evidence="6" type="ORF">CKO25_13165</name>
</gene>
<dbReference type="Pfam" id="PF19838">
    <property type="entry name" value="LptD_2"/>
    <property type="match status" value="1"/>
</dbReference>
<keyword evidence="2" id="KW-0732">Signal</keyword>
<dbReference type="Proteomes" id="UP001138802">
    <property type="component" value="Unassembled WGS sequence"/>
</dbReference>
<accession>A0A9X1BA02</accession>
<evidence type="ECO:0000259" key="4">
    <source>
        <dbReference type="Pfam" id="PF04453"/>
    </source>
</evidence>
<evidence type="ECO:0000256" key="2">
    <source>
        <dbReference type="HAMAP-Rule" id="MF_01411"/>
    </source>
</evidence>
<comment type="subunit">
    <text evidence="2">Component of the lipopolysaccharide transport and assembly complex. Interacts with LptE and LptA.</text>
</comment>
<evidence type="ECO:0000259" key="5">
    <source>
        <dbReference type="Pfam" id="PF19838"/>
    </source>
</evidence>
<keyword evidence="1 2" id="KW-0998">Cell outer membrane</keyword>
<sequence>MSTPESSTPEPVSAPETRSSPTPDAIAANPVGSFDLAVPSSAEPRALSPLEPLWPDPDGARLPRLEDDSPPTTEQDAGEAPALEFTPTALELPAAWDERLHAGLTWEYCGPRGPGQGSAGPTMDWQARPGVPIELIADRVDYDQNTDIIELRGQVDVTQAEQRLEADRSTYDRRSGQLDASGDIVFEAPGLRILGEQADYNLLTRTGTIGTARYRLADGTNVLGTAEVAEMHPDGISVYHNITYSTCPPGNADWSIKARDLKLDQADGMGYAHHARIRIGKLPVLYTPYLFFPIDDRRRSGFLIPSFGSSSTTGVDISIPYYWNIAPNMDATITPRLMSRRGIMLGTELRRLDAFQDLQINAEGIPDDREDPDFDARGAVRILQTGRFGSRWTSSVDFAAVSDDQYLQDFGNQLEVTSVRNLVQRGDMHYAGDGWRFLTRIQQFQTVDPAVSPQNRPYGQLPHVELELLPKRWNDRFEYSLNAQYDFFDHDRLVHGNRLVAVPSLRMPLRRSFGQIVPRARLYFTGYDLINQTEGLPAQQSYLIPSFDLDGTLVFERSTNWFGSPALQTLEPRLYYVLTSFADQSNAPLFDTTPLDFSFASLFRPNRFTGYDRIGDENRMTLGLTSRTIANATGQELFRASIGQIYFFENRRVQLFDQPIEDDVQSSVAGEFAAQISNHLTARAGFQWNPNDDESVWEKRVLQLQYTPGEGRLLNLAYRFNESEQSALSYEDTDLSLQLPIGRQTKLVGRWLYSMLNNQTVEAFAGIEYGRCCWRVRLLGQHLQTGEDSSNTSILFQIELAGLGSFGNQIDKLLERDIYGYQPD</sequence>
<dbReference type="AlphaFoldDB" id="A0A9X1BA02"/>
<keyword evidence="2" id="KW-0472">Membrane</keyword>
<dbReference type="InterPro" id="IPR045659">
    <property type="entry name" value="LptD_2"/>
</dbReference>
<dbReference type="GO" id="GO:0015920">
    <property type="term" value="P:lipopolysaccharide transport"/>
    <property type="evidence" value="ECO:0007669"/>
    <property type="project" value="InterPro"/>
</dbReference>
<protein>
    <recommendedName>
        <fullName evidence="2">LPS-assembly protein LptD</fullName>
    </recommendedName>
</protein>
<dbReference type="GO" id="GO:0043165">
    <property type="term" value="P:Gram-negative-bacterium-type cell outer membrane assembly"/>
    <property type="evidence" value="ECO:0007669"/>
    <property type="project" value="UniProtKB-UniRule"/>
</dbReference>
<comment type="caution">
    <text evidence="2">Lacks conserved residue(s) required for the propagation of feature annotation.</text>
</comment>
<evidence type="ECO:0000256" key="1">
    <source>
        <dbReference type="ARBA" id="ARBA00023237"/>
    </source>
</evidence>
<dbReference type="RefSeq" id="WP_200388386.1">
    <property type="nucleotide sequence ID" value="NZ_NRSD01000013.1"/>
</dbReference>
<evidence type="ECO:0000256" key="3">
    <source>
        <dbReference type="SAM" id="MobiDB-lite"/>
    </source>
</evidence>
<name>A0A9X1BA02_9GAMM</name>
<dbReference type="PANTHER" id="PTHR30189">
    <property type="entry name" value="LPS-ASSEMBLY PROTEIN"/>
    <property type="match status" value="1"/>
</dbReference>
<feature type="compositionally biased region" description="Basic and acidic residues" evidence="3">
    <location>
        <begin position="58"/>
        <end position="67"/>
    </location>
</feature>
<dbReference type="HAMAP" id="MF_01411">
    <property type="entry name" value="LPS_assembly_LptD"/>
    <property type="match status" value="1"/>
</dbReference>
<evidence type="ECO:0000313" key="6">
    <source>
        <dbReference type="EMBL" id="MBK1645576.1"/>
    </source>
</evidence>
<comment type="function">
    <text evidence="2">Together with LptE, is involved in the assembly of lipopolysaccharide (LPS) at the surface of the outer membrane.</text>
</comment>
<feature type="region of interest" description="Disordered" evidence="3">
    <location>
        <begin position="1"/>
        <end position="86"/>
    </location>
</feature>
<comment type="caution">
    <text evidence="6">The sequence shown here is derived from an EMBL/GenBank/DDBJ whole genome shotgun (WGS) entry which is preliminary data.</text>
</comment>
<comment type="subcellular location">
    <subcellularLocation>
        <location evidence="2">Cell outer membrane</location>
    </subcellularLocation>
</comment>
<dbReference type="InterPro" id="IPR050218">
    <property type="entry name" value="LptD"/>
</dbReference>
<keyword evidence="7" id="KW-1185">Reference proteome</keyword>
<dbReference type="Pfam" id="PF04453">
    <property type="entry name" value="LptD"/>
    <property type="match status" value="1"/>
</dbReference>
<feature type="domain" description="LPS-assembly protein LptD central" evidence="5">
    <location>
        <begin position="275"/>
        <end position="348"/>
    </location>
</feature>
<dbReference type="PANTHER" id="PTHR30189:SF1">
    <property type="entry name" value="LPS-ASSEMBLY PROTEIN LPTD"/>
    <property type="match status" value="1"/>
</dbReference>
<dbReference type="Gene3D" id="2.60.450.10">
    <property type="entry name" value="Lipopolysaccharide (LPS) transport protein A like domain"/>
    <property type="match status" value="1"/>
</dbReference>
<reference evidence="6 7" key="1">
    <citation type="journal article" date="2020" name="Microorganisms">
        <title>Osmotic Adaptation and Compatible Solute Biosynthesis of Phototrophic Bacteria as Revealed from Genome Analyses.</title>
        <authorList>
            <person name="Imhoff J.F."/>
            <person name="Rahn T."/>
            <person name="Kunzel S."/>
            <person name="Keller A."/>
            <person name="Neulinger S.C."/>
        </authorList>
    </citation>
    <scope>NUCLEOTIDE SEQUENCE [LARGE SCALE GENOMIC DNA]</scope>
    <source>
        <strain evidence="6 7">DSM 21303</strain>
    </source>
</reference>
<feature type="domain" description="LptD C-terminal" evidence="4">
    <location>
        <begin position="377"/>
        <end position="743"/>
    </location>
</feature>
<evidence type="ECO:0000313" key="7">
    <source>
        <dbReference type="Proteomes" id="UP001138802"/>
    </source>
</evidence>
<dbReference type="GO" id="GO:0009279">
    <property type="term" value="C:cell outer membrane"/>
    <property type="evidence" value="ECO:0007669"/>
    <property type="project" value="UniProtKB-SubCell"/>
</dbReference>
<dbReference type="GO" id="GO:1990351">
    <property type="term" value="C:transporter complex"/>
    <property type="evidence" value="ECO:0007669"/>
    <property type="project" value="TreeGrafter"/>
</dbReference>
<comment type="similarity">
    <text evidence="2">Belongs to the LptD family.</text>
</comment>
<organism evidence="6 7">
    <name type="scientific">Thiocapsa imhoffii</name>
    <dbReference type="NCBI Taxonomy" id="382777"/>
    <lineage>
        <taxon>Bacteria</taxon>
        <taxon>Pseudomonadati</taxon>
        <taxon>Pseudomonadota</taxon>
        <taxon>Gammaproteobacteria</taxon>
        <taxon>Chromatiales</taxon>
        <taxon>Chromatiaceae</taxon>
        <taxon>Thiocapsa</taxon>
    </lineage>
</organism>
<dbReference type="InterPro" id="IPR020889">
    <property type="entry name" value="LipoPS_assembly_LptD"/>
</dbReference>
<feature type="compositionally biased region" description="Low complexity" evidence="3">
    <location>
        <begin position="1"/>
        <end position="17"/>
    </location>
</feature>
<dbReference type="InterPro" id="IPR007543">
    <property type="entry name" value="LptD_C"/>
</dbReference>